<evidence type="ECO:0000313" key="3">
    <source>
        <dbReference type="Proteomes" id="UP000295696"/>
    </source>
</evidence>
<dbReference type="EMBL" id="SLZU01000025">
    <property type="protein sequence ID" value="TCS58443.1"/>
    <property type="molecule type" value="Genomic_DNA"/>
</dbReference>
<evidence type="ECO:0008006" key="4">
    <source>
        <dbReference type="Google" id="ProtNLM"/>
    </source>
</evidence>
<protein>
    <recommendedName>
        <fullName evidence="4">Lipoprotein</fullName>
    </recommendedName>
</protein>
<keyword evidence="3" id="KW-1185">Reference proteome</keyword>
<dbReference type="OrthoDB" id="7834608at2"/>
<accession>A0A4R3J256</accession>
<name>A0A4R3J256_9RHOB</name>
<comment type="caution">
    <text evidence="2">The sequence shown here is derived from an EMBL/GenBank/DDBJ whole genome shotgun (WGS) entry which is preliminary data.</text>
</comment>
<organism evidence="2 3">
    <name type="scientific">Primorskyibacter sedentarius</name>
    <dbReference type="NCBI Taxonomy" id="745311"/>
    <lineage>
        <taxon>Bacteria</taxon>
        <taxon>Pseudomonadati</taxon>
        <taxon>Pseudomonadota</taxon>
        <taxon>Alphaproteobacteria</taxon>
        <taxon>Rhodobacterales</taxon>
        <taxon>Roseobacteraceae</taxon>
        <taxon>Primorskyibacter</taxon>
    </lineage>
</organism>
<dbReference type="Proteomes" id="UP000295696">
    <property type="component" value="Unassembled WGS sequence"/>
</dbReference>
<evidence type="ECO:0000313" key="2">
    <source>
        <dbReference type="EMBL" id="TCS58443.1"/>
    </source>
</evidence>
<dbReference type="PROSITE" id="PS51257">
    <property type="entry name" value="PROKAR_LIPOPROTEIN"/>
    <property type="match status" value="1"/>
</dbReference>
<dbReference type="AlphaFoldDB" id="A0A4R3J256"/>
<feature type="signal peptide" evidence="1">
    <location>
        <begin position="1"/>
        <end position="21"/>
    </location>
</feature>
<sequence>MFRPLTFMLVACLGLSACANATRDLDEMPEAIGDFSLGFAAAVAPSPQKLLVSREATPEEWVAVVEEAYVQRFDRFEGGKRYNFGLKVEAYSLPPPIVPGKSAVQIAVTVWDDAAATKLNEEPKAIAVIKVFETRLASSREESMEALAAEAALATETWMREQQAAEGWFAPAAPVMDASGAEITSEPAKAVMENTEAALSGN</sequence>
<gene>
    <name evidence="2" type="ORF">EDD52_1252</name>
</gene>
<reference evidence="2 3" key="1">
    <citation type="submission" date="2019-03" db="EMBL/GenBank/DDBJ databases">
        <title>Genomic Encyclopedia of Type Strains, Phase IV (KMG-IV): sequencing the most valuable type-strain genomes for metagenomic binning, comparative biology and taxonomic classification.</title>
        <authorList>
            <person name="Goeker M."/>
        </authorList>
    </citation>
    <scope>NUCLEOTIDE SEQUENCE [LARGE SCALE GENOMIC DNA]</scope>
    <source>
        <strain evidence="2 3">DSM 104836</strain>
    </source>
</reference>
<evidence type="ECO:0000256" key="1">
    <source>
        <dbReference type="SAM" id="SignalP"/>
    </source>
</evidence>
<dbReference type="RefSeq" id="WP_132248446.1">
    <property type="nucleotide sequence ID" value="NZ_SLZU01000025.1"/>
</dbReference>
<keyword evidence="1" id="KW-0732">Signal</keyword>
<proteinExistence type="predicted"/>
<feature type="chain" id="PRO_5020280683" description="Lipoprotein" evidence="1">
    <location>
        <begin position="22"/>
        <end position="202"/>
    </location>
</feature>